<dbReference type="GO" id="GO:0003677">
    <property type="term" value="F:DNA binding"/>
    <property type="evidence" value="ECO:0007669"/>
    <property type="project" value="InterPro"/>
</dbReference>
<feature type="region of interest" description="Disordered" evidence="1">
    <location>
        <begin position="132"/>
        <end position="181"/>
    </location>
</feature>
<dbReference type="OrthoDB" id="1935413at2759"/>
<feature type="domain" description="Nuclease associated modular" evidence="2">
    <location>
        <begin position="159"/>
        <end position="187"/>
    </location>
</feature>
<protein>
    <recommendedName>
        <fullName evidence="2">Nuclease associated modular domain-containing protein</fullName>
    </recommendedName>
</protein>
<reference evidence="3" key="1">
    <citation type="journal article" date="2020" name="bioRxiv">
        <title>Hybrid origin of Populus tomentosa Carr. identified through genome sequencing and phylogenomic analysis.</title>
        <authorList>
            <person name="An X."/>
            <person name="Gao K."/>
            <person name="Chen Z."/>
            <person name="Li J."/>
            <person name="Yang X."/>
            <person name="Yang X."/>
            <person name="Zhou J."/>
            <person name="Guo T."/>
            <person name="Zhao T."/>
            <person name="Huang S."/>
            <person name="Miao D."/>
            <person name="Khan W.U."/>
            <person name="Rao P."/>
            <person name="Ye M."/>
            <person name="Lei B."/>
            <person name="Liao W."/>
            <person name="Wang J."/>
            <person name="Ji L."/>
            <person name="Li Y."/>
            <person name="Guo B."/>
            <person name="Mustafa N.S."/>
            <person name="Li S."/>
            <person name="Yun Q."/>
            <person name="Keller S.R."/>
            <person name="Mao J."/>
            <person name="Zhang R."/>
            <person name="Strauss S.H."/>
        </authorList>
    </citation>
    <scope>NUCLEOTIDE SEQUENCE</scope>
    <source>
        <strain evidence="3">GM15</strain>
        <tissue evidence="3">Leaf</tissue>
    </source>
</reference>
<evidence type="ECO:0000313" key="3">
    <source>
        <dbReference type="EMBL" id="KAG6782331.1"/>
    </source>
</evidence>
<feature type="region of interest" description="Disordered" evidence="1">
    <location>
        <begin position="617"/>
        <end position="660"/>
    </location>
</feature>
<feature type="compositionally biased region" description="Polar residues" evidence="1">
    <location>
        <begin position="163"/>
        <end position="172"/>
    </location>
</feature>
<sequence length="689" mass="77789">MQVSSFYLDLDIWIFIAYTRWTCRSTILTTEFVNGWFRWADIATAQASLQNHLGLLRVQTNANCKVFSSPFAFGDDKRLLSLGKSIKFRRKINVFERSKLQIKAVATVEPKSLVRKGDGKRKTSLENEQLAANSDTLPAQVESSGEDSMALDDKENLRRKRISNANKGNTPWNKGRKHSPETLQKIRERTRLAMQDPKVMSCKNNLYIPLAWCDKFTIYSIIGSSFQMKNFDTSLSKGIDEDEPVLFLTIHKLNDLLHPTHLHGQFYFYIIVLANVLDTTLIKETREKIGHGVRLGWQKRREKQMVQESCYFEWQNLIAEASRRGYTGEEELRWDSYNILRQQLEVEWVESVQQRKTLPRPKGSKRAPKSLEQRRKISEAIAAKWADPEYRERVYSGLSKYHGTLAGAARKPRRMPSGSSQSARRASSKRRTSDTEKGYTRSPIQQLRRRSRTPSYKDPLASSKLEMIKNIRAQRIATETKTNEAIERARSLIVEAEKAANALEAAAMKSPIARASLTEARKLISEAIQSIESVDTGNGVSSDSISNVNDRYPSLALTELVSEDEKEINAGNGSMDQVELRQVNGTMIMETSKDEDLNFSNLGFHDLLNGQGELLPSSSSAYSLPSSTIDHSSSGKQPDQVEPNGSLTSEKINLPNGSRVQYVEEETPSKSVATKKWVHGRLVEGTEGG</sequence>
<feature type="region of interest" description="Disordered" evidence="1">
    <location>
        <begin position="405"/>
        <end position="461"/>
    </location>
</feature>
<comment type="caution">
    <text evidence="3">The sequence shown here is derived from an EMBL/GenBank/DDBJ whole genome shotgun (WGS) entry which is preliminary data.</text>
</comment>
<dbReference type="Proteomes" id="UP000886885">
    <property type="component" value="Chromosome 3A"/>
</dbReference>
<gene>
    <name evidence="3" type="ORF">POTOM_011729</name>
</gene>
<proteinExistence type="predicted"/>
<organism evidence="3 4">
    <name type="scientific">Populus tomentosa</name>
    <name type="common">Chinese white poplar</name>
    <dbReference type="NCBI Taxonomy" id="118781"/>
    <lineage>
        <taxon>Eukaryota</taxon>
        <taxon>Viridiplantae</taxon>
        <taxon>Streptophyta</taxon>
        <taxon>Embryophyta</taxon>
        <taxon>Tracheophyta</taxon>
        <taxon>Spermatophyta</taxon>
        <taxon>Magnoliopsida</taxon>
        <taxon>eudicotyledons</taxon>
        <taxon>Gunneridae</taxon>
        <taxon>Pentapetalae</taxon>
        <taxon>rosids</taxon>
        <taxon>fabids</taxon>
        <taxon>Malpighiales</taxon>
        <taxon>Salicaceae</taxon>
        <taxon>Saliceae</taxon>
        <taxon>Populus</taxon>
    </lineage>
</organism>
<keyword evidence="4" id="KW-1185">Reference proteome</keyword>
<dbReference type="PANTHER" id="PTHR34199:SF2">
    <property type="entry name" value="NUMOD3 MOTIF FAMILY PROTEIN, EXPRESSED"/>
    <property type="match status" value="1"/>
</dbReference>
<dbReference type="Pfam" id="PF07460">
    <property type="entry name" value="NUMOD3"/>
    <property type="match status" value="1"/>
</dbReference>
<evidence type="ECO:0000313" key="4">
    <source>
        <dbReference type="Proteomes" id="UP000886885"/>
    </source>
</evidence>
<feature type="compositionally biased region" description="Low complexity" evidence="1">
    <location>
        <begin position="617"/>
        <end position="627"/>
    </location>
</feature>
<dbReference type="EMBL" id="JAAWWB010000005">
    <property type="protein sequence ID" value="KAG6782331.1"/>
    <property type="molecule type" value="Genomic_DNA"/>
</dbReference>
<dbReference type="AlphaFoldDB" id="A0A8X8D037"/>
<name>A0A8X8D037_POPTO</name>
<feature type="compositionally biased region" description="Polar residues" evidence="1">
    <location>
        <begin position="132"/>
        <end position="143"/>
    </location>
</feature>
<feature type="compositionally biased region" description="Polar residues" evidence="1">
    <location>
        <begin position="628"/>
        <end position="659"/>
    </location>
</feature>
<dbReference type="PANTHER" id="PTHR34199">
    <property type="entry name" value="NUMOD3 MOTIF FAMILY PROTEIN, EXPRESSED"/>
    <property type="match status" value="1"/>
</dbReference>
<accession>A0A8X8D037</accession>
<dbReference type="InterPro" id="IPR003611">
    <property type="entry name" value="NUMOD3"/>
</dbReference>
<evidence type="ECO:0000259" key="2">
    <source>
        <dbReference type="Pfam" id="PF07460"/>
    </source>
</evidence>
<evidence type="ECO:0000256" key="1">
    <source>
        <dbReference type="SAM" id="MobiDB-lite"/>
    </source>
</evidence>